<dbReference type="AlphaFoldDB" id="A0A177B5Z5"/>
<organism evidence="1 2">
    <name type="scientific">Intoshia linei</name>
    <dbReference type="NCBI Taxonomy" id="1819745"/>
    <lineage>
        <taxon>Eukaryota</taxon>
        <taxon>Metazoa</taxon>
        <taxon>Spiralia</taxon>
        <taxon>Lophotrochozoa</taxon>
        <taxon>Mesozoa</taxon>
        <taxon>Orthonectida</taxon>
        <taxon>Rhopaluridae</taxon>
        <taxon>Intoshia</taxon>
    </lineage>
</organism>
<keyword evidence="2" id="KW-1185">Reference proteome</keyword>
<protein>
    <submittedName>
        <fullName evidence="1">Uncharacterized protein</fullName>
    </submittedName>
</protein>
<proteinExistence type="predicted"/>
<name>A0A177B5Z5_9BILA</name>
<comment type="caution">
    <text evidence="1">The sequence shown here is derived from an EMBL/GenBank/DDBJ whole genome shotgun (WGS) entry which is preliminary data.</text>
</comment>
<dbReference type="EMBL" id="LWCA01000244">
    <property type="protein sequence ID" value="OAF69676.1"/>
    <property type="molecule type" value="Genomic_DNA"/>
</dbReference>
<gene>
    <name evidence="1" type="ORF">A3Q56_02579</name>
</gene>
<evidence type="ECO:0000313" key="1">
    <source>
        <dbReference type="EMBL" id="OAF69676.1"/>
    </source>
</evidence>
<sequence>MNKFLKTAETTKKYSIDNPNQDTSPLKLINQQDPFTREIDKNVSKLLKNKVNESLKHELQVNGGHFPQNCI</sequence>
<accession>A0A177B5Z5</accession>
<reference evidence="1 2" key="1">
    <citation type="submission" date="2016-04" db="EMBL/GenBank/DDBJ databases">
        <title>The genome of Intoshia linei affirms orthonectids as highly simplified spiralians.</title>
        <authorList>
            <person name="Mikhailov K.V."/>
            <person name="Slusarev G.S."/>
            <person name="Nikitin M.A."/>
            <person name="Logacheva M.D."/>
            <person name="Penin A."/>
            <person name="Aleoshin V."/>
            <person name="Panchin Y.V."/>
        </authorList>
    </citation>
    <scope>NUCLEOTIDE SEQUENCE [LARGE SCALE GENOMIC DNA]</scope>
    <source>
        <strain evidence="1">Intl2013</strain>
        <tissue evidence="1">Whole animal</tissue>
    </source>
</reference>
<evidence type="ECO:0000313" key="2">
    <source>
        <dbReference type="Proteomes" id="UP000078046"/>
    </source>
</evidence>
<dbReference type="Proteomes" id="UP000078046">
    <property type="component" value="Unassembled WGS sequence"/>
</dbReference>